<reference evidence="1 2" key="1">
    <citation type="submission" date="2024-09" db="EMBL/GenBank/DDBJ databases">
        <title>The Natural Products Discovery Center: Release of the First 8490 Sequenced Strains for Exploring Actinobacteria Biosynthetic Diversity.</title>
        <authorList>
            <person name="Kalkreuter E."/>
            <person name="Kautsar S.A."/>
            <person name="Yang D."/>
            <person name="Bader C.D."/>
            <person name="Teijaro C.N."/>
            <person name="Fluegel L."/>
            <person name="Davis C.M."/>
            <person name="Simpson J.R."/>
            <person name="Lauterbach L."/>
            <person name="Steele A.D."/>
            <person name="Gui C."/>
            <person name="Meng S."/>
            <person name="Li G."/>
            <person name="Viehrig K."/>
            <person name="Ye F."/>
            <person name="Su P."/>
            <person name="Kiefer A.F."/>
            <person name="Nichols A."/>
            <person name="Cepeda A.J."/>
            <person name="Yan W."/>
            <person name="Fan B."/>
            <person name="Jiang Y."/>
            <person name="Adhikari A."/>
            <person name="Zheng C.-J."/>
            <person name="Schuster L."/>
            <person name="Cowan T.M."/>
            <person name="Smanski M.J."/>
            <person name="Chevrette M.G."/>
            <person name="De Carvalho L.P.S."/>
            <person name="Shen B."/>
        </authorList>
    </citation>
    <scope>NUCLEOTIDE SEQUENCE [LARGE SCALE GENOMIC DNA]</scope>
    <source>
        <strain evidence="1 2">NPDC058328</strain>
    </source>
</reference>
<evidence type="ECO:0000313" key="2">
    <source>
        <dbReference type="Proteomes" id="UP001601627"/>
    </source>
</evidence>
<name>A0ABW6PYP1_9ACTN</name>
<organism evidence="1 2">
    <name type="scientific">Streptomyces marokkonensis</name>
    <dbReference type="NCBI Taxonomy" id="324855"/>
    <lineage>
        <taxon>Bacteria</taxon>
        <taxon>Bacillati</taxon>
        <taxon>Actinomycetota</taxon>
        <taxon>Actinomycetes</taxon>
        <taxon>Kitasatosporales</taxon>
        <taxon>Streptomycetaceae</taxon>
        <taxon>Streptomyces</taxon>
    </lineage>
</organism>
<proteinExistence type="predicted"/>
<comment type="caution">
    <text evidence="1">The sequence shown here is derived from an EMBL/GenBank/DDBJ whole genome shotgun (WGS) entry which is preliminary data.</text>
</comment>
<keyword evidence="2" id="KW-1185">Reference proteome</keyword>
<sequence>MDPTAGPAVGRDVECLWPTAMAESARGTYFSPAGYAGDARARAELLDVPFFVLDPTGAARPVNASAVALDATADRGTAR</sequence>
<protein>
    <submittedName>
        <fullName evidence="1">Uncharacterized protein</fullName>
    </submittedName>
</protein>
<evidence type="ECO:0000313" key="1">
    <source>
        <dbReference type="EMBL" id="MFF1271920.1"/>
    </source>
</evidence>
<dbReference type="Proteomes" id="UP001601627">
    <property type="component" value="Unassembled WGS sequence"/>
</dbReference>
<dbReference type="RefSeq" id="WP_388232074.1">
    <property type="nucleotide sequence ID" value="NZ_JBHVZQ010000001.1"/>
</dbReference>
<dbReference type="EMBL" id="JBHVZQ010000001">
    <property type="protein sequence ID" value="MFF1271920.1"/>
    <property type="molecule type" value="Genomic_DNA"/>
</dbReference>
<gene>
    <name evidence="1" type="ORF">ACFVZC_00590</name>
</gene>
<accession>A0ABW6PYP1</accession>